<dbReference type="PANTHER" id="PTHR46093:SF18">
    <property type="entry name" value="FIBRONECTIN TYPE-III DOMAIN-CONTAINING PROTEIN"/>
    <property type="match status" value="1"/>
</dbReference>
<keyword evidence="1" id="KW-0880">Kelch repeat</keyword>
<reference evidence="6" key="1">
    <citation type="submission" date="2021-06" db="EMBL/GenBank/DDBJ databases">
        <authorList>
            <person name="Kallberg Y."/>
            <person name="Tangrot J."/>
            <person name="Rosling A."/>
        </authorList>
    </citation>
    <scope>NUCLEOTIDE SEQUENCE</scope>
    <source>
        <strain evidence="6">UK204</strain>
    </source>
</reference>
<evidence type="ECO:0000256" key="2">
    <source>
        <dbReference type="ARBA" id="ARBA00022737"/>
    </source>
</evidence>
<evidence type="ECO:0000256" key="1">
    <source>
        <dbReference type="ARBA" id="ARBA00022441"/>
    </source>
</evidence>
<dbReference type="PANTHER" id="PTHR46093">
    <property type="entry name" value="ACYL-COA-BINDING DOMAIN-CONTAINING PROTEIN 5"/>
    <property type="match status" value="1"/>
</dbReference>
<feature type="signal peptide" evidence="4">
    <location>
        <begin position="1"/>
        <end position="19"/>
    </location>
</feature>
<accession>A0A9N9EDY8</accession>
<evidence type="ECO:0000313" key="6">
    <source>
        <dbReference type="EMBL" id="CAG8670018.1"/>
    </source>
</evidence>
<dbReference type="Proteomes" id="UP000789570">
    <property type="component" value="Unassembled WGS sequence"/>
</dbReference>
<keyword evidence="3" id="KW-0472">Membrane</keyword>
<gene>
    <name evidence="6" type="ORF">FCALED_LOCUS11978</name>
</gene>
<keyword evidence="3" id="KW-0812">Transmembrane</keyword>
<protein>
    <submittedName>
        <fullName evidence="6">9631_t:CDS:1</fullName>
    </submittedName>
</protein>
<feature type="domain" description="Attractin/MKLN-like beta-propeller" evidence="5">
    <location>
        <begin position="21"/>
        <end position="273"/>
    </location>
</feature>
<dbReference type="InterPro" id="IPR056737">
    <property type="entry name" value="Beta-prop_ATRN-MKLN-like"/>
</dbReference>
<keyword evidence="4" id="KW-0732">Signal</keyword>
<keyword evidence="2" id="KW-0677">Repeat</keyword>
<feature type="transmembrane region" description="Helical" evidence="3">
    <location>
        <begin position="348"/>
        <end position="369"/>
    </location>
</feature>
<proteinExistence type="predicted"/>
<dbReference type="Pfam" id="PF24981">
    <property type="entry name" value="Beta-prop_ATRN-LZTR1"/>
    <property type="match status" value="1"/>
</dbReference>
<evidence type="ECO:0000256" key="4">
    <source>
        <dbReference type="SAM" id="SignalP"/>
    </source>
</evidence>
<organism evidence="6 7">
    <name type="scientific">Funneliformis caledonium</name>
    <dbReference type="NCBI Taxonomy" id="1117310"/>
    <lineage>
        <taxon>Eukaryota</taxon>
        <taxon>Fungi</taxon>
        <taxon>Fungi incertae sedis</taxon>
        <taxon>Mucoromycota</taxon>
        <taxon>Glomeromycotina</taxon>
        <taxon>Glomeromycetes</taxon>
        <taxon>Glomerales</taxon>
        <taxon>Glomeraceae</taxon>
        <taxon>Funneliformis</taxon>
    </lineage>
</organism>
<dbReference type="EMBL" id="CAJVPQ010005427">
    <property type="protein sequence ID" value="CAG8670018.1"/>
    <property type="molecule type" value="Genomic_DNA"/>
</dbReference>
<comment type="caution">
    <text evidence="6">The sequence shown here is derived from an EMBL/GenBank/DDBJ whole genome shotgun (WGS) entry which is preliminary data.</text>
</comment>
<keyword evidence="7" id="KW-1185">Reference proteome</keyword>
<evidence type="ECO:0000313" key="7">
    <source>
        <dbReference type="Proteomes" id="UP000789570"/>
    </source>
</evidence>
<dbReference type="InterPro" id="IPR015915">
    <property type="entry name" value="Kelch-typ_b-propeller"/>
</dbReference>
<name>A0A9N9EDY8_9GLOM</name>
<evidence type="ECO:0000256" key="3">
    <source>
        <dbReference type="SAM" id="Phobius"/>
    </source>
</evidence>
<dbReference type="OrthoDB" id="432528at2759"/>
<dbReference type="AlphaFoldDB" id="A0A9N9EDY8"/>
<dbReference type="SUPFAM" id="SSF117281">
    <property type="entry name" value="Kelch motif"/>
    <property type="match status" value="1"/>
</dbReference>
<sequence>MNAIIIFLCFIFVIHPISCQLIQERYDATSIIKDDMLYVLGGQDQNDKPISEILSLNITTSLNVDSPPWSRSLKAPPLAFELSGAFHGGANNDSIYVICGLMNDPASGANINNEQTLLEYDTQKDVWTRTAMASAPQLNGRVKFALLSDNKGMVYLHGGYNYYNYTYLGDTYSFDISSITWTPLPSPQTPIIAADFASVLLNDGRLVIIGGYEQPENGTLVHRPISQLDMFNTIDKTWTRQTVSQPKEMSDHRRYHTSTLLPNGDIVIIGGIDVVPNVVILETTKNQWRIPVVSGIEPPLLNQHCAELVENRYIFIMFGKRADGQNSNKLFILDTENYSWITSPKNKVLLSTVALVFSILLFGTSVSLYKRRKNRLANVTIQAENVSMSENVDSHTNIMVYPNEESHKIKDRKFRIFSNK</sequence>
<evidence type="ECO:0000259" key="5">
    <source>
        <dbReference type="Pfam" id="PF24981"/>
    </source>
</evidence>
<keyword evidence="3" id="KW-1133">Transmembrane helix</keyword>
<feature type="chain" id="PRO_5040469369" evidence="4">
    <location>
        <begin position="20"/>
        <end position="420"/>
    </location>
</feature>
<dbReference type="Gene3D" id="2.120.10.80">
    <property type="entry name" value="Kelch-type beta propeller"/>
    <property type="match status" value="2"/>
</dbReference>